<dbReference type="Proteomes" id="UP001141806">
    <property type="component" value="Unassembled WGS sequence"/>
</dbReference>
<comment type="caution">
    <text evidence="1">The sequence shown here is derived from an EMBL/GenBank/DDBJ whole genome shotgun (WGS) entry which is preliminary data.</text>
</comment>
<dbReference type="EMBL" id="JAMYWD010000005">
    <property type="protein sequence ID" value="KAJ4971187.1"/>
    <property type="molecule type" value="Genomic_DNA"/>
</dbReference>
<organism evidence="1 2">
    <name type="scientific">Protea cynaroides</name>
    <dbReference type="NCBI Taxonomy" id="273540"/>
    <lineage>
        <taxon>Eukaryota</taxon>
        <taxon>Viridiplantae</taxon>
        <taxon>Streptophyta</taxon>
        <taxon>Embryophyta</taxon>
        <taxon>Tracheophyta</taxon>
        <taxon>Spermatophyta</taxon>
        <taxon>Magnoliopsida</taxon>
        <taxon>Proteales</taxon>
        <taxon>Proteaceae</taxon>
        <taxon>Protea</taxon>
    </lineage>
</organism>
<evidence type="ECO:0000313" key="2">
    <source>
        <dbReference type="Proteomes" id="UP001141806"/>
    </source>
</evidence>
<protein>
    <submittedName>
        <fullName evidence="1">Uncharacterized protein</fullName>
    </submittedName>
</protein>
<proteinExistence type="predicted"/>
<evidence type="ECO:0000313" key="1">
    <source>
        <dbReference type="EMBL" id="KAJ4971187.1"/>
    </source>
</evidence>
<sequence length="177" mass="19620">MIGRPVTTQNQGLDRVFRVRVLHKEFHLYPIVTFLTSLTFGRQDWVSEHLRVQSSFILDLDFGDVLTALQEDRALPSHESSKGKAVDVSEATDAPEIIDILQTTKVVNVGTQVVEDTLLATDVVLTENVGGNNENEATQRGGTTEMEDVRFIPNVNFPASQSSLRTPGATEELIREI</sequence>
<keyword evidence="2" id="KW-1185">Reference proteome</keyword>
<dbReference type="AlphaFoldDB" id="A0A9Q0QTF9"/>
<gene>
    <name evidence="1" type="ORF">NE237_004286</name>
</gene>
<name>A0A9Q0QTF9_9MAGN</name>
<accession>A0A9Q0QTF9</accession>
<reference evidence="1" key="1">
    <citation type="journal article" date="2023" name="Plant J.">
        <title>The genome of the king protea, Protea cynaroides.</title>
        <authorList>
            <person name="Chang J."/>
            <person name="Duong T.A."/>
            <person name="Schoeman C."/>
            <person name="Ma X."/>
            <person name="Roodt D."/>
            <person name="Barker N."/>
            <person name="Li Z."/>
            <person name="Van de Peer Y."/>
            <person name="Mizrachi E."/>
        </authorList>
    </citation>
    <scope>NUCLEOTIDE SEQUENCE</scope>
    <source>
        <tissue evidence="1">Young leaves</tissue>
    </source>
</reference>